<accession>A0A6A5R647</accession>
<dbReference type="RefSeq" id="XP_033442911.1">
    <property type="nucleotide sequence ID" value="XM_033597331.1"/>
</dbReference>
<dbReference type="AlphaFoldDB" id="A0A6A5R647"/>
<protein>
    <recommendedName>
        <fullName evidence="3">DDE-1 domain-containing protein</fullName>
    </recommendedName>
</protein>
<feature type="non-terminal residue" evidence="1">
    <location>
        <position position="1"/>
    </location>
</feature>
<proteinExistence type="predicted"/>
<name>A0A6A5R647_9PLEO</name>
<evidence type="ECO:0008006" key="3">
    <source>
        <dbReference type="Google" id="ProtNLM"/>
    </source>
</evidence>
<dbReference type="GeneID" id="54354998"/>
<dbReference type="OrthoDB" id="3692449at2759"/>
<dbReference type="Proteomes" id="UP000800082">
    <property type="component" value="Unassembled WGS sequence"/>
</dbReference>
<reference evidence="1" key="1">
    <citation type="journal article" date="2020" name="Stud. Mycol.">
        <title>101 Dothideomycetes genomes: a test case for predicting lifestyles and emergence of pathogens.</title>
        <authorList>
            <person name="Haridas S."/>
            <person name="Albert R."/>
            <person name="Binder M."/>
            <person name="Bloem J."/>
            <person name="Labutti K."/>
            <person name="Salamov A."/>
            <person name="Andreopoulos B."/>
            <person name="Baker S."/>
            <person name="Barry K."/>
            <person name="Bills G."/>
            <person name="Bluhm B."/>
            <person name="Cannon C."/>
            <person name="Castanera R."/>
            <person name="Culley D."/>
            <person name="Daum C."/>
            <person name="Ezra D."/>
            <person name="Gonzalez J."/>
            <person name="Henrissat B."/>
            <person name="Kuo A."/>
            <person name="Liang C."/>
            <person name="Lipzen A."/>
            <person name="Lutzoni F."/>
            <person name="Magnuson J."/>
            <person name="Mondo S."/>
            <person name="Nolan M."/>
            <person name="Ohm R."/>
            <person name="Pangilinan J."/>
            <person name="Park H.-J."/>
            <person name="Ramirez L."/>
            <person name="Alfaro M."/>
            <person name="Sun H."/>
            <person name="Tritt A."/>
            <person name="Yoshinaga Y."/>
            <person name="Zwiers L.-H."/>
            <person name="Turgeon B."/>
            <person name="Goodwin S."/>
            <person name="Spatafora J."/>
            <person name="Crous P."/>
            <person name="Grigoriev I."/>
        </authorList>
    </citation>
    <scope>NUCLEOTIDE SEQUENCE</scope>
    <source>
        <strain evidence="1">CBS 183.55</strain>
    </source>
</reference>
<sequence length="112" mass="12583">LPAHLLHLTQPLNIGYFATLKCAYKKEIRALVNSYINYINKKAFLDTYSKVYKGVFLSNNIRSSFRAASLVLDNLGVVLLKLNIKLCTPTPPLLTTTSWQLRTLSNTLKIGV</sequence>
<dbReference type="EMBL" id="ML979018">
    <property type="protein sequence ID" value="KAF1922658.1"/>
    <property type="molecule type" value="Genomic_DNA"/>
</dbReference>
<organism evidence="1 2">
    <name type="scientific">Didymella exigua CBS 183.55</name>
    <dbReference type="NCBI Taxonomy" id="1150837"/>
    <lineage>
        <taxon>Eukaryota</taxon>
        <taxon>Fungi</taxon>
        <taxon>Dikarya</taxon>
        <taxon>Ascomycota</taxon>
        <taxon>Pezizomycotina</taxon>
        <taxon>Dothideomycetes</taxon>
        <taxon>Pleosporomycetidae</taxon>
        <taxon>Pleosporales</taxon>
        <taxon>Pleosporineae</taxon>
        <taxon>Didymellaceae</taxon>
        <taxon>Didymella</taxon>
    </lineage>
</organism>
<evidence type="ECO:0000313" key="2">
    <source>
        <dbReference type="Proteomes" id="UP000800082"/>
    </source>
</evidence>
<evidence type="ECO:0000313" key="1">
    <source>
        <dbReference type="EMBL" id="KAF1922658.1"/>
    </source>
</evidence>
<gene>
    <name evidence="1" type="ORF">M421DRAFT_77537</name>
</gene>
<keyword evidence="2" id="KW-1185">Reference proteome</keyword>